<dbReference type="InterPro" id="IPR029206">
    <property type="entry name" value="DUF4532"/>
</dbReference>
<sequence>AQREWLLRDGGEKLMGFLPRAAQRKAVEKPPWTTLKLKVRHQLRSSPKSFCLHPKMDFQKWLETGQLPPCFAERAEKPHDSNIWRAIASSNDYPSSHCHGPIPIPPPSWMCDNTYVKFISQGDLKVSDEQREKIIRRVIKELEENKKLKLRSKNRVPPINKRGNIQPPENYKR</sequence>
<dbReference type="Proteomes" id="UP000008672">
    <property type="component" value="Unassembled WGS sequence"/>
</dbReference>
<dbReference type="EMBL" id="AFYH01135300">
    <property type="status" value="NOT_ANNOTATED_CDS"/>
    <property type="molecule type" value="Genomic_DNA"/>
</dbReference>
<name>H3AK02_LATCH</name>
<protein>
    <submittedName>
        <fullName evidence="2">Uncharacterized protein</fullName>
    </submittedName>
</protein>
<keyword evidence="3" id="KW-1185">Reference proteome</keyword>
<dbReference type="Ensembl" id="ENSLACT00000010050.1">
    <property type="protein sequence ID" value="ENSLACP00000009973.1"/>
    <property type="gene ID" value="ENSLACG00000008789.1"/>
</dbReference>
<dbReference type="Pfam" id="PF15046">
    <property type="entry name" value="DUF4532"/>
    <property type="match status" value="1"/>
</dbReference>
<dbReference type="FunCoup" id="H3AK02">
    <property type="interactions" value="5"/>
</dbReference>
<dbReference type="AlphaFoldDB" id="H3AK02"/>
<evidence type="ECO:0000313" key="3">
    <source>
        <dbReference type="Proteomes" id="UP000008672"/>
    </source>
</evidence>
<evidence type="ECO:0000313" key="2">
    <source>
        <dbReference type="Ensembl" id="ENSLACP00000009973.1"/>
    </source>
</evidence>
<reference evidence="3" key="1">
    <citation type="submission" date="2011-08" db="EMBL/GenBank/DDBJ databases">
        <title>The draft genome of Latimeria chalumnae.</title>
        <authorList>
            <person name="Di Palma F."/>
            <person name="Alfoldi J."/>
            <person name="Johnson J."/>
            <person name="Berlin A."/>
            <person name="Gnerre S."/>
            <person name="Jaffe D."/>
            <person name="MacCallum I."/>
            <person name="Young S."/>
            <person name="Walker B.J."/>
            <person name="Lander E."/>
            <person name="Lindblad-Toh K."/>
        </authorList>
    </citation>
    <scope>NUCLEOTIDE SEQUENCE [LARGE SCALE GENOMIC DNA]</scope>
    <source>
        <strain evidence="3">Wild caught</strain>
    </source>
</reference>
<dbReference type="PANTHER" id="PTHR35156:SF1">
    <property type="entry name" value="TESTIS-EXPRESSED PROTEIN 52"/>
    <property type="match status" value="1"/>
</dbReference>
<reference evidence="2" key="3">
    <citation type="submission" date="2025-09" db="UniProtKB">
        <authorList>
            <consortium name="Ensembl"/>
        </authorList>
    </citation>
    <scope>IDENTIFICATION</scope>
</reference>
<accession>H3AK02</accession>
<evidence type="ECO:0000256" key="1">
    <source>
        <dbReference type="SAM" id="MobiDB-lite"/>
    </source>
</evidence>
<feature type="region of interest" description="Disordered" evidence="1">
    <location>
        <begin position="149"/>
        <end position="173"/>
    </location>
</feature>
<proteinExistence type="predicted"/>
<organism evidence="2 3">
    <name type="scientific">Latimeria chalumnae</name>
    <name type="common">Coelacanth</name>
    <dbReference type="NCBI Taxonomy" id="7897"/>
    <lineage>
        <taxon>Eukaryota</taxon>
        <taxon>Metazoa</taxon>
        <taxon>Chordata</taxon>
        <taxon>Craniata</taxon>
        <taxon>Vertebrata</taxon>
        <taxon>Euteleostomi</taxon>
        <taxon>Coelacanthiformes</taxon>
        <taxon>Coelacanthidae</taxon>
        <taxon>Latimeria</taxon>
    </lineage>
</organism>
<reference evidence="2" key="2">
    <citation type="submission" date="2025-08" db="UniProtKB">
        <authorList>
            <consortium name="Ensembl"/>
        </authorList>
    </citation>
    <scope>IDENTIFICATION</scope>
</reference>
<dbReference type="eggNOG" id="ENOG502S25Y">
    <property type="taxonomic scope" value="Eukaryota"/>
</dbReference>
<dbReference type="OMA" id="IWRAIAS"/>
<dbReference type="InParanoid" id="H3AK02"/>
<dbReference type="PANTHER" id="PTHR35156">
    <property type="entry name" value="TESTIS-EXPRESSED PROTEIN 52"/>
    <property type="match status" value="1"/>
</dbReference>
<dbReference type="HOGENOM" id="CLU_087011_0_0_1"/>